<comment type="caution">
    <text evidence="2">The sequence shown here is derived from an EMBL/GenBank/DDBJ whole genome shotgun (WGS) entry which is preliminary data.</text>
</comment>
<sequence>MGRWRAGASEHVRRRLPDTSGAVHHRLTSRSREELRRRRLSRTAPPDPLLLQNRSTSRTAPGTVLPNSPPEKQQNPSCTRLKRRPAAALRVM</sequence>
<dbReference type="Proteomes" id="UP000646548">
    <property type="component" value="Unassembled WGS sequence"/>
</dbReference>
<dbReference type="AlphaFoldDB" id="A0A834F1C4"/>
<proteinExistence type="predicted"/>
<name>A0A834F1C4_ORYME</name>
<evidence type="ECO:0000256" key="1">
    <source>
        <dbReference type="SAM" id="MobiDB-lite"/>
    </source>
</evidence>
<feature type="region of interest" description="Disordered" evidence="1">
    <location>
        <begin position="1"/>
        <end position="92"/>
    </location>
</feature>
<dbReference type="EMBL" id="WKFB01001214">
    <property type="protein sequence ID" value="KAF6714632.1"/>
    <property type="molecule type" value="Genomic_DNA"/>
</dbReference>
<reference evidence="2" key="1">
    <citation type="journal article" name="BMC Genomics">
        <title>Long-read sequencing and de novo genome assembly of marine medaka (Oryzias melastigma).</title>
        <authorList>
            <person name="Liang P."/>
            <person name="Saqib H.S.A."/>
            <person name="Ni X."/>
            <person name="Shen Y."/>
        </authorList>
    </citation>
    <scope>NUCLEOTIDE SEQUENCE</scope>
    <source>
        <strain evidence="2">Bigg-433</strain>
    </source>
</reference>
<accession>A0A834F1C4</accession>
<feature type="compositionally biased region" description="Basic and acidic residues" evidence="1">
    <location>
        <begin position="8"/>
        <end position="17"/>
    </location>
</feature>
<evidence type="ECO:0000313" key="3">
    <source>
        <dbReference type="Proteomes" id="UP000646548"/>
    </source>
</evidence>
<evidence type="ECO:0000313" key="2">
    <source>
        <dbReference type="EMBL" id="KAF6714632.1"/>
    </source>
</evidence>
<protein>
    <submittedName>
        <fullName evidence="2">Uncharacterized protein</fullName>
    </submittedName>
</protein>
<organism evidence="2 3">
    <name type="scientific">Oryzias melastigma</name>
    <name type="common">Marine medaka</name>
    <dbReference type="NCBI Taxonomy" id="30732"/>
    <lineage>
        <taxon>Eukaryota</taxon>
        <taxon>Metazoa</taxon>
        <taxon>Chordata</taxon>
        <taxon>Craniata</taxon>
        <taxon>Vertebrata</taxon>
        <taxon>Euteleostomi</taxon>
        <taxon>Actinopterygii</taxon>
        <taxon>Neopterygii</taxon>
        <taxon>Teleostei</taxon>
        <taxon>Neoteleostei</taxon>
        <taxon>Acanthomorphata</taxon>
        <taxon>Ovalentaria</taxon>
        <taxon>Atherinomorphae</taxon>
        <taxon>Beloniformes</taxon>
        <taxon>Adrianichthyidae</taxon>
        <taxon>Oryziinae</taxon>
        <taxon>Oryzias</taxon>
    </lineage>
</organism>
<gene>
    <name evidence="2" type="ORF">FQA47_024441</name>
</gene>